<dbReference type="InterPro" id="IPR050855">
    <property type="entry name" value="NDM-1-like"/>
</dbReference>
<keyword evidence="2" id="KW-0378">Hydrolase</keyword>
<gene>
    <name evidence="2" type="ORF">GLW07_16685</name>
</gene>
<dbReference type="SUPFAM" id="SSF56281">
    <property type="entry name" value="Metallo-hydrolase/oxidoreductase"/>
    <property type="match status" value="1"/>
</dbReference>
<dbReference type="PANTHER" id="PTHR42951">
    <property type="entry name" value="METALLO-BETA-LACTAMASE DOMAIN-CONTAINING"/>
    <property type="match status" value="1"/>
</dbReference>
<dbReference type="Proteomes" id="UP000447833">
    <property type="component" value="Unassembled WGS sequence"/>
</dbReference>
<dbReference type="InterPro" id="IPR001279">
    <property type="entry name" value="Metallo-B-lactamas"/>
</dbReference>
<dbReference type="SMART" id="SM00849">
    <property type="entry name" value="Lactamase_B"/>
    <property type="match status" value="1"/>
</dbReference>
<comment type="caution">
    <text evidence="2">The sequence shown here is derived from an EMBL/GenBank/DDBJ whole genome shotgun (WGS) entry which is preliminary data.</text>
</comment>
<evidence type="ECO:0000313" key="2">
    <source>
        <dbReference type="EMBL" id="MYL64997.1"/>
    </source>
</evidence>
<proteinExistence type="predicted"/>
<dbReference type="AlphaFoldDB" id="A0A845F2W6"/>
<protein>
    <submittedName>
        <fullName evidence="2">MBL fold metallo-hydrolase</fullName>
    </submittedName>
</protein>
<evidence type="ECO:0000259" key="1">
    <source>
        <dbReference type="SMART" id="SM00849"/>
    </source>
</evidence>
<dbReference type="PANTHER" id="PTHR42951:SF17">
    <property type="entry name" value="METALLO-BETA-LACTAMASE DOMAIN-CONTAINING PROTEIN"/>
    <property type="match status" value="1"/>
</dbReference>
<feature type="domain" description="Metallo-beta-lactamase" evidence="1">
    <location>
        <begin position="20"/>
        <end position="230"/>
    </location>
</feature>
<dbReference type="GO" id="GO:0016787">
    <property type="term" value="F:hydrolase activity"/>
    <property type="evidence" value="ECO:0007669"/>
    <property type="project" value="UniProtKB-KW"/>
</dbReference>
<dbReference type="InterPro" id="IPR036866">
    <property type="entry name" value="RibonucZ/Hydroxyglut_hydro"/>
</dbReference>
<reference evidence="2 3" key="1">
    <citation type="submission" date="2019-11" db="EMBL/GenBank/DDBJ databases">
        <title>Genome sequences of 17 halophilic strains isolated from different environments.</title>
        <authorList>
            <person name="Furrow R.E."/>
        </authorList>
    </citation>
    <scope>NUCLEOTIDE SEQUENCE [LARGE SCALE GENOMIC DNA]</scope>
    <source>
        <strain evidence="2 3">22506_14_FS</strain>
    </source>
</reference>
<sequence>MNNRKGREVCNDLYYWTNQIVNSCLYGDSNAREWVLIDCGMPHSKQAIMDAAEKRFGHSEKPKAIVLTHGHFDHVGSLEPLLKEWDVPVYAHEDEIPYLNGELDYPKGDAKADGGLVTELSPLYPHHGIDISPNLYPLPSNGEVPYMMDWNWIPTPGHTPGHISLYRERDGVLIAGDAFVTVKQESLYRVVLQQKEISGPPKYFTMDWEEARKSVTKLARLHPKLAVTGHGELMEGEELEAGLKNLVENFDQIALPANRKPH</sequence>
<dbReference type="Pfam" id="PF00753">
    <property type="entry name" value="Lactamase_B"/>
    <property type="match status" value="1"/>
</dbReference>
<dbReference type="EMBL" id="WMEY01000005">
    <property type="protein sequence ID" value="MYL64997.1"/>
    <property type="molecule type" value="Genomic_DNA"/>
</dbReference>
<dbReference type="CDD" id="cd07721">
    <property type="entry name" value="yflN-like_MBL-fold"/>
    <property type="match status" value="1"/>
</dbReference>
<organism evidence="2 3">
    <name type="scientific">Guptibacillus hwajinpoensis</name>
    <dbReference type="NCBI Taxonomy" id="208199"/>
    <lineage>
        <taxon>Bacteria</taxon>
        <taxon>Bacillati</taxon>
        <taxon>Bacillota</taxon>
        <taxon>Bacilli</taxon>
        <taxon>Bacillales</taxon>
        <taxon>Guptibacillaceae</taxon>
        <taxon>Guptibacillus</taxon>
    </lineage>
</organism>
<name>A0A845F2W6_9BACL</name>
<accession>A0A845F2W6</accession>
<evidence type="ECO:0000313" key="3">
    <source>
        <dbReference type="Proteomes" id="UP000447833"/>
    </source>
</evidence>
<dbReference type="Gene3D" id="3.60.15.10">
    <property type="entry name" value="Ribonuclease Z/Hydroxyacylglutathione hydrolase-like"/>
    <property type="match status" value="1"/>
</dbReference>